<comment type="caution">
    <text evidence="3">The sequence shown here is derived from an EMBL/GenBank/DDBJ whole genome shotgun (WGS) entry which is preliminary data.</text>
</comment>
<dbReference type="InterPro" id="IPR001638">
    <property type="entry name" value="Solute-binding_3/MltF_N"/>
</dbReference>
<dbReference type="Gene3D" id="3.40.190.10">
    <property type="entry name" value="Periplasmic binding protein-like II"/>
    <property type="match status" value="2"/>
</dbReference>
<name>A0A4Y9S5Y5_9BURK</name>
<evidence type="ECO:0000313" key="3">
    <source>
        <dbReference type="EMBL" id="TFW14918.1"/>
    </source>
</evidence>
<dbReference type="EMBL" id="SPVG01000260">
    <property type="protein sequence ID" value="TFW14918.1"/>
    <property type="molecule type" value="Genomic_DNA"/>
</dbReference>
<evidence type="ECO:0000259" key="2">
    <source>
        <dbReference type="SMART" id="SM00062"/>
    </source>
</evidence>
<proteinExistence type="predicted"/>
<feature type="domain" description="Solute-binding protein family 3/N-terminal" evidence="2">
    <location>
        <begin position="32"/>
        <end position="259"/>
    </location>
</feature>
<dbReference type="Proteomes" id="UP000297729">
    <property type="component" value="Unassembled WGS sequence"/>
</dbReference>
<dbReference type="SMART" id="SM00062">
    <property type="entry name" value="PBPb"/>
    <property type="match status" value="1"/>
</dbReference>
<evidence type="ECO:0000313" key="4">
    <source>
        <dbReference type="Proteomes" id="UP000297729"/>
    </source>
</evidence>
<dbReference type="AlphaFoldDB" id="A0A4Y9S5Y5"/>
<dbReference type="PANTHER" id="PTHR38834:SF3">
    <property type="entry name" value="SOLUTE-BINDING PROTEIN FAMILY 3_N-TERMINAL DOMAIN-CONTAINING PROTEIN"/>
    <property type="match status" value="1"/>
</dbReference>
<feature type="signal peptide" evidence="1">
    <location>
        <begin position="1"/>
        <end position="24"/>
    </location>
</feature>
<organism evidence="3 4">
    <name type="scientific">Duganella callida</name>
    <dbReference type="NCBI Taxonomy" id="2561932"/>
    <lineage>
        <taxon>Bacteria</taxon>
        <taxon>Pseudomonadati</taxon>
        <taxon>Pseudomonadota</taxon>
        <taxon>Betaproteobacteria</taxon>
        <taxon>Burkholderiales</taxon>
        <taxon>Oxalobacteraceae</taxon>
        <taxon>Telluria group</taxon>
        <taxon>Duganella</taxon>
    </lineage>
</organism>
<dbReference type="Pfam" id="PF00497">
    <property type="entry name" value="SBP_bac_3"/>
    <property type="match status" value="1"/>
</dbReference>
<dbReference type="OrthoDB" id="8771874at2"/>
<feature type="chain" id="PRO_5021288138" evidence="1">
    <location>
        <begin position="25"/>
        <end position="259"/>
    </location>
</feature>
<dbReference type="RefSeq" id="WP_135204619.1">
    <property type="nucleotide sequence ID" value="NZ_SPVG01000260.1"/>
</dbReference>
<sequence length="259" mass="29071">MRGWSSSRRGWLAAAWCCVSLAHAAPPAPPIQLRTAAQEGTEPKFVPAGDRITGLCIDIMRAVERVDPGLRFVGDQRWKPLIRAYSELETGVEDVQCAIQRTPEREKRFNYIGPPLLNIDYHFLVRADDHIVINGWNDVRKLGPDDVVLISRGFAAAEILAAISNLHVDASAAQQELNLQKLLAGRGRLYFHRGPGLHQLLERTGTADKIKILPQVMYSAKLYFAASKQLDSRVSERLARALFALEKKGELERLVRKWD</sequence>
<gene>
    <name evidence="3" type="ORF">E4L98_26940</name>
</gene>
<dbReference type="PANTHER" id="PTHR38834">
    <property type="entry name" value="PERIPLASMIC SUBSTRATE BINDING PROTEIN FAMILY 3"/>
    <property type="match status" value="1"/>
</dbReference>
<keyword evidence="1" id="KW-0732">Signal</keyword>
<dbReference type="SUPFAM" id="SSF53850">
    <property type="entry name" value="Periplasmic binding protein-like II"/>
    <property type="match status" value="1"/>
</dbReference>
<accession>A0A4Y9S5Y5</accession>
<reference evidence="3 4" key="1">
    <citation type="submission" date="2019-03" db="EMBL/GenBank/DDBJ databases">
        <title>Draft Genome Sequence of Duganella callidus sp. nov., a Novel Duganella Species Isolated from Cultivated Soil.</title>
        <authorList>
            <person name="Raths R."/>
            <person name="Peta V."/>
            <person name="Bucking H."/>
        </authorList>
    </citation>
    <scope>NUCLEOTIDE SEQUENCE [LARGE SCALE GENOMIC DNA]</scope>
    <source>
        <strain evidence="3 4">DN04</strain>
    </source>
</reference>
<protein>
    <submittedName>
        <fullName evidence="3">Transporter substrate-binding domain-containing protein</fullName>
    </submittedName>
</protein>
<keyword evidence="4" id="KW-1185">Reference proteome</keyword>
<evidence type="ECO:0000256" key="1">
    <source>
        <dbReference type="SAM" id="SignalP"/>
    </source>
</evidence>